<dbReference type="EMBL" id="LN723456">
    <property type="protein sequence ID" value="CEP10246.1"/>
    <property type="molecule type" value="Genomic_DNA"/>
</dbReference>
<feature type="region of interest" description="Disordered" evidence="1">
    <location>
        <begin position="46"/>
        <end position="81"/>
    </location>
</feature>
<organism evidence="2 3">
    <name type="scientific">Parasitella parasitica</name>
    <dbReference type="NCBI Taxonomy" id="35722"/>
    <lineage>
        <taxon>Eukaryota</taxon>
        <taxon>Fungi</taxon>
        <taxon>Fungi incertae sedis</taxon>
        <taxon>Mucoromycota</taxon>
        <taxon>Mucoromycotina</taxon>
        <taxon>Mucoromycetes</taxon>
        <taxon>Mucorales</taxon>
        <taxon>Mucorineae</taxon>
        <taxon>Mucoraceae</taxon>
        <taxon>Parasitella</taxon>
    </lineage>
</organism>
<proteinExistence type="predicted"/>
<evidence type="ECO:0000313" key="2">
    <source>
        <dbReference type="EMBL" id="CEP10246.1"/>
    </source>
</evidence>
<dbReference type="AlphaFoldDB" id="A0A0B7MVZ5"/>
<sequence>MRVRGGYIRGNISTAKVWSAADYLQSTPLYRTHEITVSTAWMEQINSSIADEDEDMSDADDSASNAEDSTTNQQDPAEELEDHLATFTGETYIASDEQLRLAPGEGKTPLSILRDEDIDYLAFPKIFYGHKLATTASYAD</sequence>
<accession>A0A0B7MVZ5</accession>
<evidence type="ECO:0000313" key="3">
    <source>
        <dbReference type="Proteomes" id="UP000054107"/>
    </source>
</evidence>
<name>A0A0B7MVZ5_9FUNG</name>
<protein>
    <submittedName>
        <fullName evidence="2">Uncharacterized protein</fullName>
    </submittedName>
</protein>
<evidence type="ECO:0000256" key="1">
    <source>
        <dbReference type="SAM" id="MobiDB-lite"/>
    </source>
</evidence>
<feature type="compositionally biased region" description="Acidic residues" evidence="1">
    <location>
        <begin position="50"/>
        <end position="61"/>
    </location>
</feature>
<gene>
    <name evidence="2" type="primary">PARPA_03893.1 scaffold 10169</name>
</gene>
<keyword evidence="3" id="KW-1185">Reference proteome</keyword>
<reference evidence="2 3" key="1">
    <citation type="submission" date="2014-09" db="EMBL/GenBank/DDBJ databases">
        <authorList>
            <person name="Ellenberger Sabrina"/>
        </authorList>
    </citation>
    <scope>NUCLEOTIDE SEQUENCE [LARGE SCALE GENOMIC DNA]</scope>
    <source>
        <strain evidence="2 3">CBS 412.66</strain>
    </source>
</reference>
<feature type="non-terminal residue" evidence="2">
    <location>
        <position position="140"/>
    </location>
</feature>
<dbReference type="OrthoDB" id="6141723at2759"/>
<dbReference type="Proteomes" id="UP000054107">
    <property type="component" value="Unassembled WGS sequence"/>
</dbReference>